<dbReference type="EMBL" id="JACLZK010000001">
    <property type="protein sequence ID" value="MBC2881878.1"/>
    <property type="molecule type" value="Genomic_DNA"/>
</dbReference>
<evidence type="ECO:0000256" key="1">
    <source>
        <dbReference type="ARBA" id="ARBA00008857"/>
    </source>
</evidence>
<name>A0A842J2Z2_9BACT</name>
<keyword evidence="3" id="KW-0238">DNA-binding</keyword>
<dbReference type="PANTHER" id="PTHR30629:SF2">
    <property type="entry name" value="PROPHAGE INTEGRASE INTS-RELATED"/>
    <property type="match status" value="1"/>
</dbReference>
<evidence type="ECO:0008006" key="7">
    <source>
        <dbReference type="Google" id="ProtNLM"/>
    </source>
</evidence>
<comment type="similarity">
    <text evidence="1">Belongs to the 'phage' integrase family.</text>
</comment>
<dbReference type="Gene3D" id="1.10.443.10">
    <property type="entry name" value="Intergrase catalytic core"/>
    <property type="match status" value="1"/>
</dbReference>
<organism evidence="5 6">
    <name type="scientific">Campylobacter massiliensis</name>
    <dbReference type="NCBI Taxonomy" id="2762557"/>
    <lineage>
        <taxon>Bacteria</taxon>
        <taxon>Pseudomonadati</taxon>
        <taxon>Campylobacterota</taxon>
        <taxon>Epsilonproteobacteria</taxon>
        <taxon>Campylobacterales</taxon>
        <taxon>Campylobacteraceae</taxon>
        <taxon>Campylobacter</taxon>
    </lineage>
</organism>
<keyword evidence="2" id="KW-0229">DNA integration</keyword>
<evidence type="ECO:0000256" key="3">
    <source>
        <dbReference type="ARBA" id="ARBA00023125"/>
    </source>
</evidence>
<dbReference type="InterPro" id="IPR013762">
    <property type="entry name" value="Integrase-like_cat_sf"/>
</dbReference>
<protein>
    <recommendedName>
        <fullName evidence="7">Integrase</fullName>
    </recommendedName>
</protein>
<proteinExistence type="inferred from homology"/>
<evidence type="ECO:0000313" key="5">
    <source>
        <dbReference type="EMBL" id="MBC2881878.1"/>
    </source>
</evidence>
<comment type="caution">
    <text evidence="5">The sequence shown here is derived from an EMBL/GenBank/DDBJ whole genome shotgun (WGS) entry which is preliminary data.</text>
</comment>
<accession>A0A842J2Z2</accession>
<dbReference type="RefSeq" id="WP_185897588.1">
    <property type="nucleotide sequence ID" value="NZ_JACLZK010000001.1"/>
</dbReference>
<dbReference type="SUPFAM" id="SSF56349">
    <property type="entry name" value="DNA breaking-rejoining enzymes"/>
    <property type="match status" value="1"/>
</dbReference>
<evidence type="ECO:0000256" key="2">
    <source>
        <dbReference type="ARBA" id="ARBA00022908"/>
    </source>
</evidence>
<reference evidence="5 6" key="1">
    <citation type="submission" date="2020-08" db="EMBL/GenBank/DDBJ databases">
        <title>Complete genome and description of Campylobacter massiliensis Marseille-Q3452 sp. nov.</title>
        <authorList>
            <person name="Antezack A."/>
        </authorList>
    </citation>
    <scope>NUCLEOTIDE SEQUENCE [LARGE SCALE GENOMIC DNA]</scope>
    <source>
        <strain evidence="5 6">Marseille-Q3452</strain>
    </source>
</reference>
<dbReference type="InterPro" id="IPR050808">
    <property type="entry name" value="Phage_Integrase"/>
</dbReference>
<dbReference type="InterPro" id="IPR010998">
    <property type="entry name" value="Integrase_recombinase_N"/>
</dbReference>
<sequence length="408" mass="46247">MRLTSQLDKLTDFVGFKAHPDETISSYTLPIGKKESRQKLDECGLWVKILKTTARKSKKVKLKKDYYYGEQGKLVKFLGSAKDISYKTALKMAKELSVGATPKGKAFNTLGSVFELYLASGSKSWAPRTTAKKLKIYKKFAPIKDKDIARIKADSIFTIADELYQAEKFAALKDFLVEAKMLFTYAKNRQKIANNPLDNIDFSKIYVIPDSDGFGHIETDNDLRSLIAYCCDYAGSRDVRNALVLGLCTALRAGNIRTLQKRHLKLDENGYYLAFNKDEMKVSSNGDMYLGIPQELGEWLENMDVGTHFFMGRAGKGLLSDAILSKSLKDYEPENPKGRIVFHSFRSILSTFAHEVDESEVSDYDISRTLSHKIRGVEKSYNKSKSIATTRRVLSWWFVYLKNRGLTL</sequence>
<keyword evidence="6" id="KW-1185">Reference proteome</keyword>
<dbReference type="InterPro" id="IPR011010">
    <property type="entry name" value="DNA_brk_join_enz"/>
</dbReference>
<dbReference type="GO" id="GO:0003677">
    <property type="term" value="F:DNA binding"/>
    <property type="evidence" value="ECO:0007669"/>
    <property type="project" value="UniProtKB-KW"/>
</dbReference>
<dbReference type="AlphaFoldDB" id="A0A842J2Z2"/>
<evidence type="ECO:0000256" key="4">
    <source>
        <dbReference type="ARBA" id="ARBA00023172"/>
    </source>
</evidence>
<keyword evidence="4" id="KW-0233">DNA recombination</keyword>
<dbReference type="Gene3D" id="1.10.150.130">
    <property type="match status" value="1"/>
</dbReference>
<dbReference type="Proteomes" id="UP000552683">
    <property type="component" value="Unassembled WGS sequence"/>
</dbReference>
<dbReference type="PANTHER" id="PTHR30629">
    <property type="entry name" value="PROPHAGE INTEGRASE"/>
    <property type="match status" value="1"/>
</dbReference>
<evidence type="ECO:0000313" key="6">
    <source>
        <dbReference type="Proteomes" id="UP000552683"/>
    </source>
</evidence>
<dbReference type="GO" id="GO:0006310">
    <property type="term" value="P:DNA recombination"/>
    <property type="evidence" value="ECO:0007669"/>
    <property type="project" value="UniProtKB-KW"/>
</dbReference>
<dbReference type="GO" id="GO:0015074">
    <property type="term" value="P:DNA integration"/>
    <property type="evidence" value="ECO:0007669"/>
    <property type="project" value="UniProtKB-KW"/>
</dbReference>
<gene>
    <name evidence="5" type="ORF">H7R39_01045</name>
</gene>